<name>A0AAD2AFB1_9LAMI</name>
<gene>
    <name evidence="1" type="ORF">FPE_LOCUS34734</name>
</gene>
<sequence length="99" mass="11097">MYLRAKNGDLRVRTWRANRDGGIGGHESSSEWNYSGGSGNYKYFSAFLKGDDSKLMHRSSNNGSKVKPQSVMEAIFLATNGQPFEVAYYPRTSTPKVLR</sequence>
<evidence type="ECO:0000313" key="1">
    <source>
        <dbReference type="EMBL" id="CAI9787304.1"/>
    </source>
</evidence>
<proteinExistence type="predicted"/>
<dbReference type="Proteomes" id="UP000834106">
    <property type="component" value="Chromosome 23"/>
</dbReference>
<dbReference type="AlphaFoldDB" id="A0AAD2AFB1"/>
<organism evidence="1 2">
    <name type="scientific">Fraxinus pennsylvanica</name>
    <dbReference type="NCBI Taxonomy" id="56036"/>
    <lineage>
        <taxon>Eukaryota</taxon>
        <taxon>Viridiplantae</taxon>
        <taxon>Streptophyta</taxon>
        <taxon>Embryophyta</taxon>
        <taxon>Tracheophyta</taxon>
        <taxon>Spermatophyta</taxon>
        <taxon>Magnoliopsida</taxon>
        <taxon>eudicotyledons</taxon>
        <taxon>Gunneridae</taxon>
        <taxon>Pentapetalae</taxon>
        <taxon>asterids</taxon>
        <taxon>lamiids</taxon>
        <taxon>Lamiales</taxon>
        <taxon>Oleaceae</taxon>
        <taxon>Oleeae</taxon>
        <taxon>Fraxinus</taxon>
    </lineage>
</organism>
<evidence type="ECO:0000313" key="2">
    <source>
        <dbReference type="Proteomes" id="UP000834106"/>
    </source>
</evidence>
<reference evidence="1" key="1">
    <citation type="submission" date="2023-05" db="EMBL/GenBank/DDBJ databases">
        <authorList>
            <person name="Huff M."/>
        </authorList>
    </citation>
    <scope>NUCLEOTIDE SEQUENCE</scope>
</reference>
<dbReference type="EMBL" id="OU503058">
    <property type="protein sequence ID" value="CAI9787304.1"/>
    <property type="molecule type" value="Genomic_DNA"/>
</dbReference>
<protein>
    <submittedName>
        <fullName evidence="1">Uncharacterized protein</fullName>
    </submittedName>
</protein>
<accession>A0AAD2AFB1</accession>
<keyword evidence="2" id="KW-1185">Reference proteome</keyword>